<protein>
    <recommendedName>
        <fullName evidence="5">Hydroxyproline-rich glycoprotein family protein</fullName>
    </recommendedName>
</protein>
<dbReference type="Proteomes" id="UP001159364">
    <property type="component" value="Linkage Group LG09"/>
</dbReference>
<name>A0AAV8SW41_9ROSI</name>
<feature type="compositionally biased region" description="Pro residues" evidence="1">
    <location>
        <begin position="390"/>
        <end position="400"/>
    </location>
</feature>
<feature type="compositionally biased region" description="Basic residues" evidence="1">
    <location>
        <begin position="328"/>
        <end position="337"/>
    </location>
</feature>
<reference evidence="3 4" key="1">
    <citation type="submission" date="2021-09" db="EMBL/GenBank/DDBJ databases">
        <title>Genomic insights and catalytic innovation underlie evolution of tropane alkaloids biosynthesis.</title>
        <authorList>
            <person name="Wang Y.-J."/>
            <person name="Tian T."/>
            <person name="Huang J.-P."/>
            <person name="Huang S.-X."/>
        </authorList>
    </citation>
    <scope>NUCLEOTIDE SEQUENCE [LARGE SCALE GENOMIC DNA]</scope>
    <source>
        <strain evidence="3">KIB-2018</strain>
        <tissue evidence="3">Leaf</tissue>
    </source>
</reference>
<feature type="compositionally biased region" description="Pro residues" evidence="1">
    <location>
        <begin position="359"/>
        <end position="371"/>
    </location>
</feature>
<feature type="compositionally biased region" description="Polar residues" evidence="1">
    <location>
        <begin position="114"/>
        <end position="130"/>
    </location>
</feature>
<evidence type="ECO:0008006" key="5">
    <source>
        <dbReference type="Google" id="ProtNLM"/>
    </source>
</evidence>
<keyword evidence="2" id="KW-1133">Transmembrane helix</keyword>
<evidence type="ECO:0000256" key="1">
    <source>
        <dbReference type="SAM" id="MobiDB-lite"/>
    </source>
</evidence>
<feature type="compositionally biased region" description="Basic and acidic residues" evidence="1">
    <location>
        <begin position="275"/>
        <end position="291"/>
    </location>
</feature>
<feature type="transmembrane region" description="Helical" evidence="2">
    <location>
        <begin position="33"/>
        <end position="56"/>
    </location>
</feature>
<keyword evidence="2" id="KW-0472">Membrane</keyword>
<feature type="region of interest" description="Disordered" evidence="1">
    <location>
        <begin position="182"/>
        <end position="457"/>
    </location>
</feature>
<feature type="region of interest" description="Disordered" evidence="1">
    <location>
        <begin position="543"/>
        <end position="564"/>
    </location>
</feature>
<evidence type="ECO:0000313" key="3">
    <source>
        <dbReference type="EMBL" id="KAJ8756233.1"/>
    </source>
</evidence>
<dbReference type="AlphaFoldDB" id="A0AAV8SW41"/>
<keyword evidence="2" id="KW-0812">Transmembrane</keyword>
<feature type="compositionally biased region" description="Pro residues" evidence="1">
    <location>
        <begin position="232"/>
        <end position="259"/>
    </location>
</feature>
<dbReference type="PANTHER" id="PTHR33098:SF36">
    <property type="entry name" value="HYDROXYPROLINE-RICH GLYCOPROTEIN FAMILY PROTEIN"/>
    <property type="match status" value="1"/>
</dbReference>
<gene>
    <name evidence="3" type="ORF">K2173_024780</name>
</gene>
<organism evidence="3 4">
    <name type="scientific">Erythroxylum novogranatense</name>
    <dbReference type="NCBI Taxonomy" id="1862640"/>
    <lineage>
        <taxon>Eukaryota</taxon>
        <taxon>Viridiplantae</taxon>
        <taxon>Streptophyta</taxon>
        <taxon>Embryophyta</taxon>
        <taxon>Tracheophyta</taxon>
        <taxon>Spermatophyta</taxon>
        <taxon>Magnoliopsida</taxon>
        <taxon>eudicotyledons</taxon>
        <taxon>Gunneridae</taxon>
        <taxon>Pentapetalae</taxon>
        <taxon>rosids</taxon>
        <taxon>fabids</taxon>
        <taxon>Malpighiales</taxon>
        <taxon>Erythroxylaceae</taxon>
        <taxon>Erythroxylum</taxon>
    </lineage>
</organism>
<feature type="compositionally biased region" description="Polar residues" evidence="1">
    <location>
        <begin position="401"/>
        <end position="445"/>
    </location>
</feature>
<keyword evidence="4" id="KW-1185">Reference proteome</keyword>
<feature type="region of interest" description="Disordered" evidence="1">
    <location>
        <begin position="114"/>
        <end position="134"/>
    </location>
</feature>
<feature type="compositionally biased region" description="Pro residues" evidence="1">
    <location>
        <begin position="299"/>
        <end position="311"/>
    </location>
</feature>
<evidence type="ECO:0000313" key="4">
    <source>
        <dbReference type="Proteomes" id="UP001159364"/>
    </source>
</evidence>
<dbReference type="PANTHER" id="PTHR33098">
    <property type="entry name" value="COTTON FIBER (DUF761)"/>
    <property type="match status" value="1"/>
</dbReference>
<accession>A0AAV8SW41</accession>
<dbReference type="Pfam" id="PF05553">
    <property type="entry name" value="DUF761"/>
    <property type="match status" value="1"/>
</dbReference>
<feature type="compositionally biased region" description="Polar residues" evidence="1">
    <location>
        <begin position="478"/>
        <end position="489"/>
    </location>
</feature>
<dbReference type="InterPro" id="IPR008480">
    <property type="entry name" value="DUF761_pln"/>
</dbReference>
<dbReference type="EMBL" id="JAIWQS010000009">
    <property type="protein sequence ID" value="KAJ8756233.1"/>
    <property type="molecule type" value="Genomic_DNA"/>
</dbReference>
<evidence type="ECO:0000256" key="2">
    <source>
        <dbReference type="SAM" id="Phobius"/>
    </source>
</evidence>
<proteinExistence type="predicted"/>
<comment type="caution">
    <text evidence="3">The sequence shown here is derived from an EMBL/GenBank/DDBJ whole genome shotgun (WGS) entry which is preliminary data.</text>
</comment>
<feature type="region of interest" description="Disordered" evidence="1">
    <location>
        <begin position="478"/>
        <end position="520"/>
    </location>
</feature>
<sequence>MQEEEELPPFWLQTTTTLHRGRRRRSNPFSSSIFLNSGLLLIALLVIAFVLIFIVVPSLTSFTSQILRPHSIRKGWDSLNLVLVLFAILCGFLSRNNNSDNNSQSAGFYGDQSLSGLRQDSQKSHPSTPRTWYDQDRATYNGLSRLRSFSSYPDLRQESNWITNEERWRFYDDTHLHSYRASSSYQINPGDPPTEKEEESSKNEEAVQEGVDTKDIHVVTSVISHQKEVIYKPPPENPSPPRRPPSPPPTKSSSPPQPPLSGATSKVVKRKVKRTYHDLGHHEKRSEDRNLEVVTDIYIPPPSPPPPPPAPFNENEKRRGKDSFLVSLRRKKKKQRQKSVENLASLFDHPQTSHTLITPSPPPPPPPPPPHFFQNIFTPKRGKTKKIHSVPPPPPPPPPSFTMTQPLQTRASKTNSQVAQVTSNKPPKPVKTNTALEENVDSGNASPLIPIPPPPPPPPFKMPPWRFVVEGDYIRVGSFNSSLSGSPDSDNLEDPSDKESSDSPMADGGGTAALFCPSPDVNTKADNFIARVRAGLMLEKANSVKGRSNLGIESSSVNEGEGRS</sequence>
<feature type="compositionally biased region" description="Basic and acidic residues" evidence="1">
    <location>
        <begin position="193"/>
        <end position="217"/>
    </location>
</feature>